<dbReference type="SUPFAM" id="SSF111369">
    <property type="entry name" value="HlyD-like secretion proteins"/>
    <property type="match status" value="1"/>
</dbReference>
<dbReference type="InterPro" id="IPR006143">
    <property type="entry name" value="RND_pump_MFP"/>
</dbReference>
<dbReference type="STRING" id="589865.DaAHT2_0586"/>
<organism evidence="3 4">
    <name type="scientific">Desulfurivibrio alkaliphilus (strain DSM 19089 / UNIQEM U267 / AHT2)</name>
    <dbReference type="NCBI Taxonomy" id="589865"/>
    <lineage>
        <taxon>Bacteria</taxon>
        <taxon>Pseudomonadati</taxon>
        <taxon>Thermodesulfobacteriota</taxon>
        <taxon>Desulfobulbia</taxon>
        <taxon>Desulfobulbales</taxon>
        <taxon>Desulfobulbaceae</taxon>
        <taxon>Desulfurivibrio</taxon>
    </lineage>
</organism>
<feature type="coiled-coil region" evidence="2">
    <location>
        <begin position="116"/>
        <end position="177"/>
    </location>
</feature>
<dbReference type="eggNOG" id="COG0845">
    <property type="taxonomic scope" value="Bacteria"/>
</dbReference>
<dbReference type="KEGG" id="dak:DaAHT2_0586"/>
<keyword evidence="4" id="KW-1185">Reference proteome</keyword>
<name>D6Z0R3_DESAT</name>
<dbReference type="GO" id="GO:0015562">
    <property type="term" value="F:efflux transmembrane transporter activity"/>
    <property type="evidence" value="ECO:0007669"/>
    <property type="project" value="TreeGrafter"/>
</dbReference>
<evidence type="ECO:0000313" key="4">
    <source>
        <dbReference type="Proteomes" id="UP000001508"/>
    </source>
</evidence>
<dbReference type="Gene3D" id="2.40.50.100">
    <property type="match status" value="1"/>
</dbReference>
<sequence>MPIKAPYRRLLGGLLPAFLLFLLVAVLVFKPGAPLSPPSATLSPGQQPQPVKVAEVEAGSSIRELRLSGLLRAAQTTELAFEGGGRLLARPVKVGDGFAAGQVLATLDPEPWQNTVAAAQARLEELEVRWRQADNERRRLARLAEAGAVSQDEFERAESAAAALKAARRTVAEELREASRMLAATELAAPFAGSVAEVLAEPGEYLAAGRPVLRLNADGATAARGGDDREKRRLAGFELMVEVPESLLSLLPPAQSVAVALPRAGLELPGTVRSVADASPLAPSLFPVLVEIPAAPGLRPGQLAEIRLQVEEQGAWLVPPAAVINPGGDRPALMRLGPDGGVERVTVKLGSLTGERLAVFGPLRPGDRVLVSGFSTLAAGAVVEAIAEEPGP</sequence>
<dbReference type="Gene3D" id="1.10.287.470">
    <property type="entry name" value="Helix hairpin bin"/>
    <property type="match status" value="1"/>
</dbReference>
<dbReference type="NCBIfam" id="TIGR01730">
    <property type="entry name" value="RND_mfp"/>
    <property type="match status" value="1"/>
</dbReference>
<keyword evidence="2" id="KW-0175">Coiled coil</keyword>
<reference evidence="4" key="1">
    <citation type="submission" date="2010-02" db="EMBL/GenBank/DDBJ databases">
        <title>Complete sequence of Desulfurivibrio alkaliphilus AHT2.</title>
        <authorList>
            <consortium name="US DOE Joint Genome Institute"/>
            <person name="Pitluck S."/>
            <person name="Chertkov O."/>
            <person name="Detter J.C."/>
            <person name="Han C."/>
            <person name="Tapia R."/>
            <person name="Larimer F."/>
            <person name="Land M."/>
            <person name="Hauser L."/>
            <person name="Kyrpides N."/>
            <person name="Mikhailova N."/>
            <person name="Sorokin D.Y."/>
            <person name="Muyzer G."/>
            <person name="Woyke T."/>
        </authorList>
    </citation>
    <scope>NUCLEOTIDE SEQUENCE [LARGE SCALE GENOMIC DNA]</scope>
    <source>
        <strain evidence="4">DSM 19089 / UNIQEM U267 / AHT2</strain>
    </source>
</reference>
<evidence type="ECO:0000256" key="1">
    <source>
        <dbReference type="ARBA" id="ARBA00009477"/>
    </source>
</evidence>
<proteinExistence type="inferred from homology"/>
<protein>
    <submittedName>
        <fullName evidence="3">Efflux transporter, RND family, MFP subunit</fullName>
    </submittedName>
</protein>
<dbReference type="OrthoDB" id="1725043at2"/>
<evidence type="ECO:0000313" key="3">
    <source>
        <dbReference type="EMBL" id="ADH85292.1"/>
    </source>
</evidence>
<evidence type="ECO:0000256" key="2">
    <source>
        <dbReference type="SAM" id="Coils"/>
    </source>
</evidence>
<dbReference type="PANTHER" id="PTHR30469">
    <property type="entry name" value="MULTIDRUG RESISTANCE PROTEIN MDTA"/>
    <property type="match status" value="1"/>
</dbReference>
<dbReference type="EMBL" id="CP001940">
    <property type="protein sequence ID" value="ADH85292.1"/>
    <property type="molecule type" value="Genomic_DNA"/>
</dbReference>
<dbReference type="AlphaFoldDB" id="D6Z0R3"/>
<dbReference type="InParanoid" id="D6Z0R3"/>
<comment type="similarity">
    <text evidence="1">Belongs to the membrane fusion protein (MFP) (TC 8.A.1) family.</text>
</comment>
<dbReference type="Gene3D" id="2.40.420.20">
    <property type="match status" value="1"/>
</dbReference>
<accession>D6Z0R3</accession>
<dbReference type="GO" id="GO:1990281">
    <property type="term" value="C:efflux pump complex"/>
    <property type="evidence" value="ECO:0007669"/>
    <property type="project" value="TreeGrafter"/>
</dbReference>
<dbReference type="RefSeq" id="WP_013162823.1">
    <property type="nucleotide sequence ID" value="NC_014216.1"/>
</dbReference>
<gene>
    <name evidence="3" type="ordered locus">DaAHT2_0586</name>
</gene>
<dbReference type="HOGENOM" id="CLU_018816_1_0_7"/>
<dbReference type="Proteomes" id="UP000001508">
    <property type="component" value="Chromosome"/>
</dbReference>